<evidence type="ECO:0000259" key="2">
    <source>
        <dbReference type="Pfam" id="PF18288"/>
    </source>
</evidence>
<dbReference type="GO" id="GO:0016787">
    <property type="term" value="F:hydrolase activity"/>
    <property type="evidence" value="ECO:0007669"/>
    <property type="project" value="UniProtKB-KW"/>
</dbReference>
<proteinExistence type="predicted"/>
<dbReference type="InterPro" id="IPR036663">
    <property type="entry name" value="Fumarylacetoacetase_C_sf"/>
</dbReference>
<keyword evidence="4" id="KW-1185">Reference proteome</keyword>
<organism evidence="3 4">
    <name type="scientific">Brachymonas denitrificans DSM 15123</name>
    <dbReference type="NCBI Taxonomy" id="1121117"/>
    <lineage>
        <taxon>Bacteria</taxon>
        <taxon>Pseudomonadati</taxon>
        <taxon>Pseudomonadota</taxon>
        <taxon>Betaproteobacteria</taxon>
        <taxon>Burkholderiales</taxon>
        <taxon>Comamonadaceae</taxon>
        <taxon>Brachymonas</taxon>
    </lineage>
</organism>
<name>A0A1H8J7N5_9BURK</name>
<evidence type="ECO:0000313" key="3">
    <source>
        <dbReference type="EMBL" id="SEN76923.1"/>
    </source>
</evidence>
<gene>
    <name evidence="3" type="ORF">SAMN02745977_01986</name>
</gene>
<dbReference type="PANTHER" id="PTHR43211:SF1">
    <property type="entry name" value="BLL6422 PROTEIN"/>
    <property type="match status" value="1"/>
</dbReference>
<protein>
    <submittedName>
        <fullName evidence="3">Fumarylacetoacetate (FAA) hydrolase</fullName>
    </submittedName>
</protein>
<feature type="domain" description="Fumarylacetoacetase-like C-terminal" evidence="1">
    <location>
        <begin position="104"/>
        <end position="301"/>
    </location>
</feature>
<dbReference type="Gene3D" id="3.90.850.10">
    <property type="entry name" value="Fumarylacetoacetase-like, C-terminal domain"/>
    <property type="match status" value="1"/>
</dbReference>
<dbReference type="InterPro" id="IPR041072">
    <property type="entry name" value="FAA_hydro_N"/>
</dbReference>
<reference evidence="3 4" key="1">
    <citation type="submission" date="2016-10" db="EMBL/GenBank/DDBJ databases">
        <authorList>
            <person name="de Groot N.N."/>
        </authorList>
    </citation>
    <scope>NUCLEOTIDE SEQUENCE [LARGE SCALE GENOMIC DNA]</scope>
    <source>
        <strain evidence="3 4">DSM 15123</strain>
    </source>
</reference>
<dbReference type="OrthoDB" id="9775905at2"/>
<dbReference type="InterPro" id="IPR011234">
    <property type="entry name" value="Fumarylacetoacetase-like_C"/>
</dbReference>
<dbReference type="SUPFAM" id="SSF56529">
    <property type="entry name" value="FAH"/>
    <property type="match status" value="1"/>
</dbReference>
<dbReference type="STRING" id="1121117.SAMN02745977_01986"/>
<dbReference type="RefSeq" id="WP_091817325.1">
    <property type="nucleotide sequence ID" value="NZ_FOCW01000006.1"/>
</dbReference>
<sequence>MKLATYKDGSRDGLLVVVSRDLRQACHATQTASRMQQVLDDWNFISPQLEDCYRQLNAGRVPHAFAFDPARCMAPLPRAFQRVDTAAYAGHLAPDDGTSAQARALRLWQAGSDGLLGPEEPVTLSGAGLQIDFEAGLAAVCGDLPVGASAAQALEGIRLLLLCNGVRLRQLETIRDEGADLLSRPAMAFGPVAVTPDELGDAWREGRAHLNLQVQGNGRKLGLLDAGADMEAGFDQLLERLCRFRPAAAGSLLSAGPVSNRDRRKGVACLKDKRALEMQDHGSAETPWLQHGDSLRIEARGRDGQSIFGAIDHDIVVNGECE</sequence>
<dbReference type="AlphaFoldDB" id="A0A1H8J7N5"/>
<feature type="domain" description="Fumarylacetoacetase N-terminal" evidence="2">
    <location>
        <begin position="1"/>
        <end position="78"/>
    </location>
</feature>
<keyword evidence="3" id="KW-0378">Hydrolase</keyword>
<dbReference type="Pfam" id="PF01557">
    <property type="entry name" value="FAA_hydrolase"/>
    <property type="match status" value="1"/>
</dbReference>
<dbReference type="PANTHER" id="PTHR43211">
    <property type="entry name" value="FUMARYLACETOACETATE HYDROLASE"/>
    <property type="match status" value="1"/>
</dbReference>
<dbReference type="Pfam" id="PF18288">
    <property type="entry name" value="FAA_hydro_N_2"/>
    <property type="match status" value="1"/>
</dbReference>
<evidence type="ECO:0000259" key="1">
    <source>
        <dbReference type="Pfam" id="PF01557"/>
    </source>
</evidence>
<accession>A0A1H8J7N5</accession>
<dbReference type="Proteomes" id="UP000199531">
    <property type="component" value="Unassembled WGS sequence"/>
</dbReference>
<evidence type="ECO:0000313" key="4">
    <source>
        <dbReference type="Proteomes" id="UP000199531"/>
    </source>
</evidence>
<dbReference type="EMBL" id="FOCW01000006">
    <property type="protein sequence ID" value="SEN76923.1"/>
    <property type="molecule type" value="Genomic_DNA"/>
</dbReference>